<evidence type="ECO:0000256" key="5">
    <source>
        <dbReference type="ARBA" id="ARBA00022617"/>
    </source>
</evidence>
<feature type="transmembrane region" description="Helical" evidence="13">
    <location>
        <begin position="12"/>
        <end position="33"/>
    </location>
</feature>
<dbReference type="EMBL" id="ARXS01000005">
    <property type="protein sequence ID" value="MCU5781975.1"/>
    <property type="molecule type" value="Genomic_DNA"/>
</dbReference>
<comment type="caution">
    <text evidence="15">The sequence shown here is derived from an EMBL/GenBank/DDBJ whole genome shotgun (WGS) entry which is preliminary data.</text>
</comment>
<comment type="similarity">
    <text evidence="12">Belongs to the cytochrome b561 family.</text>
</comment>
<dbReference type="InterPro" id="IPR052168">
    <property type="entry name" value="Cytochrome_b561_oxidase"/>
</dbReference>
<dbReference type="PANTHER" id="PTHR30529:SF3">
    <property type="entry name" value="CYTOCHROME B561 HOMOLOG 1"/>
    <property type="match status" value="1"/>
</dbReference>
<evidence type="ECO:0000256" key="11">
    <source>
        <dbReference type="ARBA" id="ARBA00023136"/>
    </source>
</evidence>
<evidence type="ECO:0000256" key="1">
    <source>
        <dbReference type="ARBA" id="ARBA00001970"/>
    </source>
</evidence>
<keyword evidence="6 13" id="KW-0812">Transmembrane</keyword>
<proteinExistence type="inferred from homology"/>
<evidence type="ECO:0000313" key="15">
    <source>
        <dbReference type="EMBL" id="MCU5781975.1"/>
    </source>
</evidence>
<dbReference type="Proteomes" id="UP001064106">
    <property type="component" value="Unassembled WGS sequence"/>
</dbReference>
<dbReference type="InterPro" id="IPR016174">
    <property type="entry name" value="Di-haem_cyt_TM"/>
</dbReference>
<accession>A0ABT2QWS6</accession>
<keyword evidence="10" id="KW-0408">Iron</keyword>
<keyword evidence="5" id="KW-0349">Heme</keyword>
<keyword evidence="3" id="KW-0813">Transport</keyword>
<feature type="transmembrane region" description="Helical" evidence="13">
    <location>
        <begin position="45"/>
        <end position="64"/>
    </location>
</feature>
<keyword evidence="4" id="KW-1003">Cell membrane</keyword>
<dbReference type="RefSeq" id="WP_163126452.1">
    <property type="nucleotide sequence ID" value="NZ_ARXS01000005.1"/>
</dbReference>
<evidence type="ECO:0000256" key="8">
    <source>
        <dbReference type="ARBA" id="ARBA00022982"/>
    </source>
</evidence>
<comment type="subcellular location">
    <subcellularLocation>
        <location evidence="2">Cell membrane</location>
        <topology evidence="2">Multi-pass membrane protein</topology>
    </subcellularLocation>
</comment>
<evidence type="ECO:0000256" key="9">
    <source>
        <dbReference type="ARBA" id="ARBA00022989"/>
    </source>
</evidence>
<organism evidence="15 16">
    <name type="scientific">Alloalcanivorax balearicus MACL04</name>
    <dbReference type="NCBI Taxonomy" id="1177182"/>
    <lineage>
        <taxon>Bacteria</taxon>
        <taxon>Pseudomonadati</taxon>
        <taxon>Pseudomonadota</taxon>
        <taxon>Gammaproteobacteria</taxon>
        <taxon>Oceanospirillales</taxon>
        <taxon>Alcanivoracaceae</taxon>
        <taxon>Alloalcanivorax</taxon>
    </lineage>
</organism>
<keyword evidence="7" id="KW-0479">Metal-binding</keyword>
<feature type="transmembrane region" description="Helical" evidence="13">
    <location>
        <begin position="141"/>
        <end position="163"/>
    </location>
</feature>
<dbReference type="PANTHER" id="PTHR30529">
    <property type="entry name" value="CYTOCHROME B561"/>
    <property type="match status" value="1"/>
</dbReference>
<protein>
    <submittedName>
        <fullName evidence="15">Cytochrome B651</fullName>
    </submittedName>
</protein>
<dbReference type="SUPFAM" id="SSF81342">
    <property type="entry name" value="Transmembrane di-heme cytochromes"/>
    <property type="match status" value="1"/>
</dbReference>
<evidence type="ECO:0000256" key="2">
    <source>
        <dbReference type="ARBA" id="ARBA00004651"/>
    </source>
</evidence>
<evidence type="ECO:0000256" key="7">
    <source>
        <dbReference type="ARBA" id="ARBA00022723"/>
    </source>
</evidence>
<name>A0ABT2QWS6_9GAMM</name>
<evidence type="ECO:0000256" key="4">
    <source>
        <dbReference type="ARBA" id="ARBA00022475"/>
    </source>
</evidence>
<evidence type="ECO:0000256" key="3">
    <source>
        <dbReference type="ARBA" id="ARBA00022448"/>
    </source>
</evidence>
<evidence type="ECO:0000256" key="13">
    <source>
        <dbReference type="SAM" id="Phobius"/>
    </source>
</evidence>
<keyword evidence="9 13" id="KW-1133">Transmembrane helix</keyword>
<gene>
    <name evidence="15" type="ORF">MA04_01275</name>
</gene>
<feature type="domain" description="Cytochrome b561 bacterial/Ni-hydrogenase" evidence="14">
    <location>
        <begin position="5"/>
        <end position="174"/>
    </location>
</feature>
<evidence type="ECO:0000256" key="12">
    <source>
        <dbReference type="ARBA" id="ARBA00037975"/>
    </source>
</evidence>
<dbReference type="InterPro" id="IPR011577">
    <property type="entry name" value="Cyt_b561_bac/Ni-Hgenase"/>
</dbReference>
<keyword evidence="16" id="KW-1185">Reference proteome</keyword>
<reference evidence="15" key="1">
    <citation type="submission" date="2012-09" db="EMBL/GenBank/DDBJ databases">
        <title>Genome Sequence of alkane-degrading Bacterium Alcanivorax balearicus MACL04.</title>
        <authorList>
            <person name="Lai Q."/>
            <person name="Shao Z."/>
        </authorList>
    </citation>
    <scope>NUCLEOTIDE SEQUENCE</scope>
    <source>
        <strain evidence="15">MACL04</strain>
    </source>
</reference>
<sequence>MERIWNRSIRYLHWLVAVLLVLVWAFVELHEMAEKGGVWRDRWTMLHFSLGALILVLMLYRLILRRRHDVPPFTGPRWQKGLSKLIHAGLYLVVIALPIIGMTMRQFAGKPVILFGSLQIPQWLPVRPELAETLAWLHKDLLWYVFLVLVSVHVIGALWHHFLNRDDTLRRMMPLRR</sequence>
<keyword evidence="11 13" id="KW-0472">Membrane</keyword>
<evidence type="ECO:0000259" key="14">
    <source>
        <dbReference type="Pfam" id="PF01292"/>
    </source>
</evidence>
<keyword evidence="8" id="KW-0249">Electron transport</keyword>
<evidence type="ECO:0000256" key="6">
    <source>
        <dbReference type="ARBA" id="ARBA00022692"/>
    </source>
</evidence>
<dbReference type="Pfam" id="PF01292">
    <property type="entry name" value="Ni_hydr_CYTB"/>
    <property type="match status" value="1"/>
</dbReference>
<evidence type="ECO:0000313" key="16">
    <source>
        <dbReference type="Proteomes" id="UP001064106"/>
    </source>
</evidence>
<evidence type="ECO:0000256" key="10">
    <source>
        <dbReference type="ARBA" id="ARBA00023004"/>
    </source>
</evidence>
<comment type="cofactor">
    <cofactor evidence="1">
        <name>heme b</name>
        <dbReference type="ChEBI" id="CHEBI:60344"/>
    </cofactor>
</comment>
<feature type="transmembrane region" description="Helical" evidence="13">
    <location>
        <begin position="85"/>
        <end position="104"/>
    </location>
</feature>